<keyword evidence="2" id="KW-1185">Reference proteome</keyword>
<evidence type="ECO:0000313" key="1">
    <source>
        <dbReference type="EMBL" id="KAJ0086515.1"/>
    </source>
</evidence>
<organism evidence="1 2">
    <name type="scientific">Pistacia atlantica</name>
    <dbReference type="NCBI Taxonomy" id="434234"/>
    <lineage>
        <taxon>Eukaryota</taxon>
        <taxon>Viridiplantae</taxon>
        <taxon>Streptophyta</taxon>
        <taxon>Embryophyta</taxon>
        <taxon>Tracheophyta</taxon>
        <taxon>Spermatophyta</taxon>
        <taxon>Magnoliopsida</taxon>
        <taxon>eudicotyledons</taxon>
        <taxon>Gunneridae</taxon>
        <taxon>Pentapetalae</taxon>
        <taxon>rosids</taxon>
        <taxon>malvids</taxon>
        <taxon>Sapindales</taxon>
        <taxon>Anacardiaceae</taxon>
        <taxon>Pistacia</taxon>
    </lineage>
</organism>
<name>A0ACC1AIM2_9ROSI</name>
<evidence type="ECO:0000313" key="2">
    <source>
        <dbReference type="Proteomes" id="UP001164250"/>
    </source>
</evidence>
<accession>A0ACC1AIM2</accession>
<dbReference type="Proteomes" id="UP001164250">
    <property type="component" value="Chromosome 10"/>
</dbReference>
<comment type="caution">
    <text evidence="1">The sequence shown here is derived from an EMBL/GenBank/DDBJ whole genome shotgun (WGS) entry which is preliminary data.</text>
</comment>
<sequence>MGYTRTLTHSLTQPSPLLQSPVSTVAASPISRATSPSTAACSVFACVWVGGTSGLVWWFVWGWAPTGDFLNVVDLKGLVQFWFGFISGLLEIEASVFSYLGLH</sequence>
<dbReference type="EMBL" id="CM047906">
    <property type="protein sequence ID" value="KAJ0086515.1"/>
    <property type="molecule type" value="Genomic_DNA"/>
</dbReference>
<gene>
    <name evidence="1" type="ORF">Patl1_08259</name>
</gene>
<protein>
    <submittedName>
        <fullName evidence="1">Uncharacterized protein</fullName>
    </submittedName>
</protein>
<reference evidence="2" key="1">
    <citation type="journal article" date="2023" name="G3 (Bethesda)">
        <title>Genome assembly and association tests identify interacting loci associated with vigor, precocity, and sex in interspecific pistachio rootstocks.</title>
        <authorList>
            <person name="Palmer W."/>
            <person name="Jacygrad E."/>
            <person name="Sagayaradj S."/>
            <person name="Cavanaugh K."/>
            <person name="Han R."/>
            <person name="Bertier L."/>
            <person name="Beede B."/>
            <person name="Kafkas S."/>
            <person name="Golino D."/>
            <person name="Preece J."/>
            <person name="Michelmore R."/>
        </authorList>
    </citation>
    <scope>NUCLEOTIDE SEQUENCE [LARGE SCALE GENOMIC DNA]</scope>
</reference>
<proteinExistence type="predicted"/>